<dbReference type="SUPFAM" id="SSF52540">
    <property type="entry name" value="P-loop containing nucleoside triphosphate hydrolases"/>
    <property type="match status" value="1"/>
</dbReference>
<comment type="caution">
    <text evidence="1">The sequence shown here is derived from an EMBL/GenBank/DDBJ whole genome shotgun (WGS) entry which is preliminary data.</text>
</comment>
<gene>
    <name evidence="1" type="ORF">MNOR_LOCUS9126</name>
</gene>
<organism evidence="1 2">
    <name type="scientific">Meganyctiphanes norvegica</name>
    <name type="common">Northern krill</name>
    <name type="synonym">Thysanopoda norvegica</name>
    <dbReference type="NCBI Taxonomy" id="48144"/>
    <lineage>
        <taxon>Eukaryota</taxon>
        <taxon>Metazoa</taxon>
        <taxon>Ecdysozoa</taxon>
        <taxon>Arthropoda</taxon>
        <taxon>Crustacea</taxon>
        <taxon>Multicrustacea</taxon>
        <taxon>Malacostraca</taxon>
        <taxon>Eumalacostraca</taxon>
        <taxon>Eucarida</taxon>
        <taxon>Euphausiacea</taxon>
        <taxon>Euphausiidae</taxon>
        <taxon>Meganyctiphanes</taxon>
    </lineage>
</organism>
<dbReference type="GO" id="GO:0097196">
    <property type="term" value="C:Shu complex"/>
    <property type="evidence" value="ECO:0007669"/>
    <property type="project" value="TreeGrafter"/>
</dbReference>
<dbReference type="Proteomes" id="UP001497623">
    <property type="component" value="Unassembled WGS sequence"/>
</dbReference>
<sequence length="150" mass="16473">MAGIMERIFPVGTKLAILEELRGGSFSHTPTTLLFGATHNTKTSLLLQAALTEGSMGGQVLFVASTKLSRLPPSIHGMPTPSSTTMNNIRFLYASSTQELQSYLASIHQQQKKDLPSLIIVDDLQKYSLLEDIKLVYVHLYISVCGFVFV</sequence>
<dbReference type="EMBL" id="CAXKWB010004343">
    <property type="protein sequence ID" value="CAL4073431.1"/>
    <property type="molecule type" value="Genomic_DNA"/>
</dbReference>
<keyword evidence="2" id="KW-1185">Reference proteome</keyword>
<dbReference type="GO" id="GO:0000724">
    <property type="term" value="P:double-strand break repair via homologous recombination"/>
    <property type="evidence" value="ECO:0007669"/>
    <property type="project" value="TreeGrafter"/>
</dbReference>
<evidence type="ECO:0000313" key="2">
    <source>
        <dbReference type="Proteomes" id="UP001497623"/>
    </source>
</evidence>
<protein>
    <submittedName>
        <fullName evidence="1">Uncharacterized protein</fullName>
    </submittedName>
</protein>
<dbReference type="Gene3D" id="3.40.50.300">
    <property type="entry name" value="P-loop containing nucleotide triphosphate hydrolases"/>
    <property type="match status" value="1"/>
</dbReference>
<dbReference type="InterPro" id="IPR027417">
    <property type="entry name" value="P-loop_NTPase"/>
</dbReference>
<proteinExistence type="predicted"/>
<dbReference type="GO" id="GO:0003697">
    <property type="term" value="F:single-stranded DNA binding"/>
    <property type="evidence" value="ECO:0007669"/>
    <property type="project" value="TreeGrafter"/>
</dbReference>
<reference evidence="1 2" key="1">
    <citation type="submission" date="2024-05" db="EMBL/GenBank/DDBJ databases">
        <authorList>
            <person name="Wallberg A."/>
        </authorList>
    </citation>
    <scope>NUCLEOTIDE SEQUENCE [LARGE SCALE GENOMIC DNA]</scope>
</reference>
<name>A0AAV2Q6B3_MEGNR</name>
<dbReference type="AlphaFoldDB" id="A0AAV2Q6B3"/>
<evidence type="ECO:0000313" key="1">
    <source>
        <dbReference type="EMBL" id="CAL4073431.1"/>
    </source>
</evidence>
<dbReference type="PANTHER" id="PTHR28653:SF1">
    <property type="entry name" value="ATPASE SWSAP1"/>
    <property type="match status" value="1"/>
</dbReference>
<accession>A0AAV2Q6B3</accession>
<dbReference type="PANTHER" id="PTHR28653">
    <property type="match status" value="1"/>
</dbReference>